<feature type="domain" description="DUF6818" evidence="2">
    <location>
        <begin position="27"/>
        <end position="106"/>
    </location>
</feature>
<sequence length="141" mass="15846">MPKQTGSTNYKLSAVRRLLALVEHYLPLSKDEWERLAVAYNSNQGRGVAERDYESLRRKFKVIYGARKPIGVADMPPHVKQAKLLKQAIDAKASVVDMDDGADVDNEVEEEGENEEEEEEYEADLCFGFDGNEGLDDNSHA</sequence>
<keyword evidence="4" id="KW-1185">Reference proteome</keyword>
<dbReference type="InParanoid" id="G4Z4U0"/>
<dbReference type="AlphaFoldDB" id="G4Z4U0"/>
<dbReference type="PANTHER" id="PTHR34409">
    <property type="entry name" value="SET DOMAIN-CONTAINING PROTEIN"/>
    <property type="match status" value="1"/>
</dbReference>
<evidence type="ECO:0000256" key="1">
    <source>
        <dbReference type="SAM" id="MobiDB-lite"/>
    </source>
</evidence>
<dbReference type="EMBL" id="JH159153">
    <property type="protein sequence ID" value="EGZ21627.1"/>
    <property type="molecule type" value="Genomic_DNA"/>
</dbReference>
<dbReference type="Proteomes" id="UP000002640">
    <property type="component" value="Unassembled WGS sequence"/>
</dbReference>
<dbReference type="InterPro" id="IPR049203">
    <property type="entry name" value="DUF6818"/>
</dbReference>
<dbReference type="RefSeq" id="XP_009524344.1">
    <property type="nucleotide sequence ID" value="XM_009526049.1"/>
</dbReference>
<reference evidence="3 4" key="1">
    <citation type="journal article" date="2006" name="Science">
        <title>Phytophthora genome sequences uncover evolutionary origins and mechanisms of pathogenesis.</title>
        <authorList>
            <person name="Tyler B.M."/>
            <person name="Tripathy S."/>
            <person name="Zhang X."/>
            <person name="Dehal P."/>
            <person name="Jiang R.H."/>
            <person name="Aerts A."/>
            <person name="Arredondo F.D."/>
            <person name="Baxter L."/>
            <person name="Bensasson D."/>
            <person name="Beynon J.L."/>
            <person name="Chapman J."/>
            <person name="Damasceno C.M."/>
            <person name="Dorrance A.E."/>
            <person name="Dou D."/>
            <person name="Dickerman A.W."/>
            <person name="Dubchak I.L."/>
            <person name="Garbelotto M."/>
            <person name="Gijzen M."/>
            <person name="Gordon S.G."/>
            <person name="Govers F."/>
            <person name="Grunwald N.J."/>
            <person name="Huang W."/>
            <person name="Ivors K.L."/>
            <person name="Jones R.W."/>
            <person name="Kamoun S."/>
            <person name="Krampis K."/>
            <person name="Lamour K.H."/>
            <person name="Lee M.K."/>
            <person name="McDonald W.H."/>
            <person name="Medina M."/>
            <person name="Meijer H.J."/>
            <person name="Nordberg E.K."/>
            <person name="Maclean D.J."/>
            <person name="Ospina-Giraldo M.D."/>
            <person name="Morris P.F."/>
            <person name="Phuntumart V."/>
            <person name="Putnam N.H."/>
            <person name="Rash S."/>
            <person name="Rose J.K."/>
            <person name="Sakihama Y."/>
            <person name="Salamov A.A."/>
            <person name="Savidor A."/>
            <person name="Scheuring C.F."/>
            <person name="Smith B.M."/>
            <person name="Sobral B.W."/>
            <person name="Terry A."/>
            <person name="Torto-Alalibo T.A."/>
            <person name="Win J."/>
            <person name="Xu Z."/>
            <person name="Zhang H."/>
            <person name="Grigoriev I.V."/>
            <person name="Rokhsar D.S."/>
            <person name="Boore J.L."/>
        </authorList>
    </citation>
    <scope>NUCLEOTIDE SEQUENCE [LARGE SCALE GENOMIC DNA]</scope>
    <source>
        <strain evidence="3 4">P6497</strain>
    </source>
</reference>
<name>G4Z4U0_PHYSP</name>
<feature type="non-terminal residue" evidence="3">
    <location>
        <position position="141"/>
    </location>
</feature>
<feature type="region of interest" description="Disordered" evidence="1">
    <location>
        <begin position="99"/>
        <end position="141"/>
    </location>
</feature>
<proteinExistence type="predicted"/>
<organism evidence="3 4">
    <name type="scientific">Phytophthora sojae (strain P6497)</name>
    <name type="common">Soybean stem and root rot agent</name>
    <name type="synonym">Phytophthora megasperma f. sp. glycines</name>
    <dbReference type="NCBI Taxonomy" id="1094619"/>
    <lineage>
        <taxon>Eukaryota</taxon>
        <taxon>Sar</taxon>
        <taxon>Stramenopiles</taxon>
        <taxon>Oomycota</taxon>
        <taxon>Peronosporomycetes</taxon>
        <taxon>Peronosporales</taxon>
        <taxon>Peronosporaceae</taxon>
        <taxon>Phytophthora</taxon>
    </lineage>
</organism>
<protein>
    <recommendedName>
        <fullName evidence="2">DUF6818 domain-containing protein</fullName>
    </recommendedName>
</protein>
<dbReference type="PANTHER" id="PTHR34409:SF1">
    <property type="entry name" value="MYB-LIKE DOMAIN-CONTAINING PROTEIN"/>
    <property type="match status" value="1"/>
</dbReference>
<dbReference type="Pfam" id="PF20681">
    <property type="entry name" value="DUF6818"/>
    <property type="match status" value="1"/>
</dbReference>
<dbReference type="GeneID" id="20656812"/>
<feature type="compositionally biased region" description="Acidic residues" evidence="1">
    <location>
        <begin position="99"/>
        <end position="123"/>
    </location>
</feature>
<evidence type="ECO:0000313" key="3">
    <source>
        <dbReference type="EMBL" id="EGZ21627.1"/>
    </source>
</evidence>
<accession>G4Z4U0</accession>
<gene>
    <name evidence="3" type="ORF">PHYSODRAFT_492399</name>
</gene>
<evidence type="ECO:0000313" key="4">
    <source>
        <dbReference type="Proteomes" id="UP000002640"/>
    </source>
</evidence>
<evidence type="ECO:0000259" key="2">
    <source>
        <dbReference type="Pfam" id="PF20681"/>
    </source>
</evidence>
<dbReference type="KEGG" id="psoj:PHYSODRAFT_492399"/>